<evidence type="ECO:0000256" key="3">
    <source>
        <dbReference type="ARBA" id="ARBA00022989"/>
    </source>
</evidence>
<feature type="transmembrane region" description="Helical" evidence="5">
    <location>
        <begin position="120"/>
        <end position="139"/>
    </location>
</feature>
<keyword evidence="3 5" id="KW-1133">Transmembrane helix</keyword>
<dbReference type="Proteomes" id="UP001147760">
    <property type="component" value="Unassembled WGS sequence"/>
</dbReference>
<dbReference type="AlphaFoldDB" id="A0A9W9WIQ0"/>
<dbReference type="InterPro" id="IPR036259">
    <property type="entry name" value="MFS_trans_sf"/>
</dbReference>
<dbReference type="GO" id="GO:0022857">
    <property type="term" value="F:transmembrane transporter activity"/>
    <property type="evidence" value="ECO:0007669"/>
    <property type="project" value="InterPro"/>
</dbReference>
<reference evidence="6" key="2">
    <citation type="journal article" date="2023" name="IMA Fungus">
        <title>Comparative genomic study of the Penicillium genus elucidates a diverse pangenome and 15 lateral gene transfer events.</title>
        <authorList>
            <person name="Petersen C."/>
            <person name="Sorensen T."/>
            <person name="Nielsen M.R."/>
            <person name="Sondergaard T.E."/>
            <person name="Sorensen J.L."/>
            <person name="Fitzpatrick D.A."/>
            <person name="Frisvad J.C."/>
            <person name="Nielsen K.L."/>
        </authorList>
    </citation>
    <scope>NUCLEOTIDE SEQUENCE</scope>
    <source>
        <strain evidence="6">IBT 17660</strain>
    </source>
</reference>
<proteinExistence type="predicted"/>
<dbReference type="SUPFAM" id="SSF103473">
    <property type="entry name" value="MFS general substrate transporter"/>
    <property type="match status" value="1"/>
</dbReference>
<organism evidence="6 7">
    <name type="scientific">Penicillium desertorum</name>
    <dbReference type="NCBI Taxonomy" id="1303715"/>
    <lineage>
        <taxon>Eukaryota</taxon>
        <taxon>Fungi</taxon>
        <taxon>Dikarya</taxon>
        <taxon>Ascomycota</taxon>
        <taxon>Pezizomycotina</taxon>
        <taxon>Eurotiomycetes</taxon>
        <taxon>Eurotiomycetidae</taxon>
        <taxon>Eurotiales</taxon>
        <taxon>Aspergillaceae</taxon>
        <taxon>Penicillium</taxon>
    </lineage>
</organism>
<accession>A0A9W9WIQ0</accession>
<comment type="subcellular location">
    <subcellularLocation>
        <location evidence="1">Membrane</location>
        <topology evidence="1">Multi-pass membrane protein</topology>
    </subcellularLocation>
</comment>
<dbReference type="PANTHER" id="PTHR23501">
    <property type="entry name" value="MAJOR FACILITATOR SUPERFAMILY"/>
    <property type="match status" value="1"/>
</dbReference>
<reference evidence="6" key="1">
    <citation type="submission" date="2022-12" db="EMBL/GenBank/DDBJ databases">
        <authorList>
            <person name="Petersen C."/>
        </authorList>
    </citation>
    <scope>NUCLEOTIDE SEQUENCE</scope>
    <source>
        <strain evidence="6">IBT 17660</strain>
    </source>
</reference>
<dbReference type="EMBL" id="JAPWDO010000006">
    <property type="protein sequence ID" value="KAJ5465721.1"/>
    <property type="molecule type" value="Genomic_DNA"/>
</dbReference>
<dbReference type="OrthoDB" id="10021397at2759"/>
<feature type="transmembrane region" description="Helical" evidence="5">
    <location>
        <begin position="145"/>
        <end position="163"/>
    </location>
</feature>
<evidence type="ECO:0000256" key="1">
    <source>
        <dbReference type="ARBA" id="ARBA00004141"/>
    </source>
</evidence>
<evidence type="ECO:0000256" key="4">
    <source>
        <dbReference type="ARBA" id="ARBA00023136"/>
    </source>
</evidence>
<keyword evidence="7" id="KW-1185">Reference proteome</keyword>
<evidence type="ECO:0000313" key="6">
    <source>
        <dbReference type="EMBL" id="KAJ5465721.1"/>
    </source>
</evidence>
<evidence type="ECO:0000256" key="2">
    <source>
        <dbReference type="ARBA" id="ARBA00022692"/>
    </source>
</evidence>
<feature type="transmembrane region" description="Helical" evidence="5">
    <location>
        <begin position="43"/>
        <end position="69"/>
    </location>
</feature>
<dbReference type="Pfam" id="PF07690">
    <property type="entry name" value="MFS_1"/>
    <property type="match status" value="1"/>
</dbReference>
<dbReference type="GO" id="GO:0005886">
    <property type="term" value="C:plasma membrane"/>
    <property type="evidence" value="ECO:0007669"/>
    <property type="project" value="TreeGrafter"/>
</dbReference>
<keyword evidence="4 5" id="KW-0472">Membrane</keyword>
<evidence type="ECO:0000256" key="5">
    <source>
        <dbReference type="SAM" id="Phobius"/>
    </source>
</evidence>
<dbReference type="Gene3D" id="1.20.1250.20">
    <property type="entry name" value="MFS general substrate transporter like domains"/>
    <property type="match status" value="1"/>
</dbReference>
<evidence type="ECO:0000313" key="7">
    <source>
        <dbReference type="Proteomes" id="UP001147760"/>
    </source>
</evidence>
<dbReference type="InterPro" id="IPR011701">
    <property type="entry name" value="MFS"/>
</dbReference>
<keyword evidence="2 5" id="KW-0812">Transmembrane</keyword>
<protein>
    <recommendedName>
        <fullName evidence="8">Major facilitator superfamily (MFS) profile domain-containing protein</fullName>
    </recommendedName>
</protein>
<evidence type="ECO:0008006" key="8">
    <source>
        <dbReference type="Google" id="ProtNLM"/>
    </source>
</evidence>
<sequence length="281" mass="30419">MAHDEARTMNTAVRPHFSEKTDRNPVGANTQADMWKLGQRQSLIIVCCCIIAIVVALDATILVPLLPLFCELYYIPIYLESVKGLSPTLAGVGLMPISAVVLPTSAVAGFIISKYGRFRWAIWSGWATTIIATTLLLLLNTSTRTYAWVLIFATVGFGHGLNFSALSICVQAFADPPDVGYAAGLYTFMRTFGMCIGVPIGGTVFQNRFTYHIRGLDLPDGVSTNAEVLISTLKTIPKSSGLRQSLDLAYAQSFQDIVKVLIGVAVLGGAELPVFEERNHG</sequence>
<gene>
    <name evidence="6" type="ORF">N7530_009508</name>
</gene>
<dbReference type="PANTHER" id="PTHR23501:SF149">
    <property type="entry name" value="MULTIDRUG TRANSPORTER, PUTATIVE (AFU_ORTHOLOGUE AFUA_5G10430)-RELATED"/>
    <property type="match status" value="1"/>
</dbReference>
<comment type="caution">
    <text evidence="6">The sequence shown here is derived from an EMBL/GenBank/DDBJ whole genome shotgun (WGS) entry which is preliminary data.</text>
</comment>
<name>A0A9W9WIQ0_9EURO</name>